<dbReference type="GO" id="GO:0016491">
    <property type="term" value="F:oxidoreductase activity"/>
    <property type="evidence" value="ECO:0007669"/>
    <property type="project" value="UniProtKB-KW"/>
</dbReference>
<dbReference type="Proteomes" id="UP000192903">
    <property type="component" value="Unassembled WGS sequence"/>
</dbReference>
<dbReference type="EMBL" id="FXAF01000003">
    <property type="protein sequence ID" value="SMF16813.1"/>
    <property type="molecule type" value="Genomic_DNA"/>
</dbReference>
<dbReference type="STRING" id="464029.SAMN02982989_5486"/>
<reference evidence="5" key="1">
    <citation type="submission" date="2017-04" db="EMBL/GenBank/DDBJ databases">
        <authorList>
            <person name="Varghese N."/>
            <person name="Submissions S."/>
        </authorList>
    </citation>
    <scope>NUCLEOTIDE SEQUENCE [LARGE SCALE GENOMIC DNA]</scope>
    <source>
        <strain evidence="5">B4P</strain>
    </source>
</reference>
<dbReference type="PRINTS" id="PR00080">
    <property type="entry name" value="SDRFAMILY"/>
</dbReference>
<dbReference type="InterPro" id="IPR050259">
    <property type="entry name" value="SDR"/>
</dbReference>
<protein>
    <submittedName>
        <fullName evidence="4">NADP-dependent 3-hydroxy acid dehydrogenase YdfG</fullName>
    </submittedName>
</protein>
<dbReference type="AlphaFoldDB" id="A0A1X7DJQ0"/>
<dbReference type="CDD" id="cd05233">
    <property type="entry name" value="SDR_c"/>
    <property type="match status" value="1"/>
</dbReference>
<accession>A0A1X7DJQ0</accession>
<dbReference type="GO" id="GO:0032787">
    <property type="term" value="P:monocarboxylic acid metabolic process"/>
    <property type="evidence" value="ECO:0007669"/>
    <property type="project" value="UniProtKB-ARBA"/>
</dbReference>
<dbReference type="FunFam" id="3.40.50.720:FF:000084">
    <property type="entry name" value="Short-chain dehydrogenase reductase"/>
    <property type="match status" value="1"/>
</dbReference>
<keyword evidence="2" id="KW-0560">Oxidoreductase</keyword>
<comment type="similarity">
    <text evidence="1 3">Belongs to the short-chain dehydrogenases/reductases (SDR) family.</text>
</comment>
<proteinExistence type="inferred from homology"/>
<keyword evidence="5" id="KW-1185">Reference proteome</keyword>
<evidence type="ECO:0000256" key="1">
    <source>
        <dbReference type="ARBA" id="ARBA00006484"/>
    </source>
</evidence>
<evidence type="ECO:0000313" key="5">
    <source>
        <dbReference type="Proteomes" id="UP000192903"/>
    </source>
</evidence>
<dbReference type="Gene3D" id="3.40.50.720">
    <property type="entry name" value="NAD(P)-binding Rossmann-like Domain"/>
    <property type="match status" value="1"/>
</dbReference>
<organism evidence="4 5">
    <name type="scientific">Xaviernesmea oryzae</name>
    <dbReference type="NCBI Taxonomy" id="464029"/>
    <lineage>
        <taxon>Bacteria</taxon>
        <taxon>Pseudomonadati</taxon>
        <taxon>Pseudomonadota</taxon>
        <taxon>Alphaproteobacteria</taxon>
        <taxon>Hyphomicrobiales</taxon>
        <taxon>Rhizobiaceae</taxon>
        <taxon>Rhizobium/Agrobacterium group</taxon>
        <taxon>Xaviernesmea</taxon>
    </lineage>
</organism>
<evidence type="ECO:0000313" key="4">
    <source>
        <dbReference type="EMBL" id="SMF16813.1"/>
    </source>
</evidence>
<dbReference type="PRINTS" id="PR00081">
    <property type="entry name" value="GDHRDH"/>
</dbReference>
<dbReference type="InterPro" id="IPR036291">
    <property type="entry name" value="NAD(P)-bd_dom_sf"/>
</dbReference>
<dbReference type="PANTHER" id="PTHR42879">
    <property type="entry name" value="3-OXOACYL-(ACYL-CARRIER-PROTEIN) REDUCTASE"/>
    <property type="match status" value="1"/>
</dbReference>
<dbReference type="PROSITE" id="PS00061">
    <property type="entry name" value="ADH_SHORT"/>
    <property type="match status" value="1"/>
</dbReference>
<dbReference type="Pfam" id="PF00106">
    <property type="entry name" value="adh_short"/>
    <property type="match status" value="1"/>
</dbReference>
<evidence type="ECO:0000256" key="2">
    <source>
        <dbReference type="ARBA" id="ARBA00023002"/>
    </source>
</evidence>
<name>A0A1X7DJQ0_9HYPH</name>
<dbReference type="InterPro" id="IPR020904">
    <property type="entry name" value="Sc_DH/Rdtase_CS"/>
</dbReference>
<sequence length="249" mass="26889">MRKGNFKMISIKDRIAIVTGASSGIGWGIAKAIASEGAVTVLAARSADKLEKLSAEIQAEGGRTLVVPTDVTDEAQVEELFARVKEKYGRLDILINNAGIADHTAIEKLTNERWHEVIGANLHSVFYCSRAAFTMMMEQKRGRIINMGSLSSKVPRPHTAAYTASKFALEGFTRSLAVDGREHGIAVSMVHPGSTVSSLVPGVTDQVRPATMMPLDVARIVVLMATLPDDVNLYESIILPVEMPFLGRG</sequence>
<dbReference type="InterPro" id="IPR002347">
    <property type="entry name" value="SDR_fam"/>
</dbReference>
<gene>
    <name evidence="4" type="ORF">SAMN02982989_5486</name>
</gene>
<dbReference type="PANTHER" id="PTHR42879:SF2">
    <property type="entry name" value="3-OXOACYL-[ACYL-CARRIER-PROTEIN] REDUCTASE FABG"/>
    <property type="match status" value="1"/>
</dbReference>
<evidence type="ECO:0000256" key="3">
    <source>
        <dbReference type="RuleBase" id="RU000363"/>
    </source>
</evidence>
<dbReference type="SUPFAM" id="SSF51735">
    <property type="entry name" value="NAD(P)-binding Rossmann-fold domains"/>
    <property type="match status" value="1"/>
</dbReference>